<feature type="chain" id="PRO_5015324827" description="DUF3047 domain-containing protein" evidence="1">
    <location>
        <begin position="20"/>
        <end position="213"/>
    </location>
</feature>
<evidence type="ECO:0000313" key="3">
    <source>
        <dbReference type="Proteomes" id="UP000244911"/>
    </source>
</evidence>
<dbReference type="OrthoDB" id="8443660at2"/>
<dbReference type="RefSeq" id="WP_108857289.1">
    <property type="nucleotide sequence ID" value="NZ_OMOI01000001.1"/>
</dbReference>
<name>A0A2R8AMS3_9RHOB</name>
<keyword evidence="3" id="KW-1185">Reference proteome</keyword>
<evidence type="ECO:0000313" key="2">
    <source>
        <dbReference type="EMBL" id="SPF77353.1"/>
    </source>
</evidence>
<organism evidence="2 3">
    <name type="scientific">Aliiroseovarius pelagivivens</name>
    <dbReference type="NCBI Taxonomy" id="1639690"/>
    <lineage>
        <taxon>Bacteria</taxon>
        <taxon>Pseudomonadati</taxon>
        <taxon>Pseudomonadota</taxon>
        <taxon>Alphaproteobacteria</taxon>
        <taxon>Rhodobacterales</taxon>
        <taxon>Paracoccaceae</taxon>
        <taxon>Aliiroseovarius</taxon>
    </lineage>
</organism>
<reference evidence="2 3" key="1">
    <citation type="submission" date="2018-03" db="EMBL/GenBank/DDBJ databases">
        <authorList>
            <person name="Keele B.F."/>
        </authorList>
    </citation>
    <scope>NUCLEOTIDE SEQUENCE [LARGE SCALE GENOMIC DNA]</scope>
    <source>
        <strain evidence="2 3">CECT 8811</strain>
    </source>
</reference>
<evidence type="ECO:0008006" key="4">
    <source>
        <dbReference type="Google" id="ProtNLM"/>
    </source>
</evidence>
<dbReference type="AlphaFoldDB" id="A0A2R8AMS3"/>
<dbReference type="Pfam" id="PF11249">
    <property type="entry name" value="DUF3047"/>
    <property type="match status" value="1"/>
</dbReference>
<accession>A0A2R8AMS3</accession>
<protein>
    <recommendedName>
        <fullName evidence="4">DUF3047 domain-containing protein</fullName>
    </recommendedName>
</protein>
<evidence type="ECO:0000256" key="1">
    <source>
        <dbReference type="SAM" id="SignalP"/>
    </source>
</evidence>
<proteinExistence type="predicted"/>
<sequence length="213" mass="22953">MRILTATLALILTASMAAAGPVNFNSWRTHWFAFFSKVTFAASEGAIGVTADGSVSITYDRLAPKDWDARRASWRWAVDSSVPATDLRQKGGDDRNLALYFAFLPKAEAERLQGTRSLRKLLNHPEGRVLVYVWGGDHARGAVLGSPYLGSRGKTIVLRPSGTGSHSESVDLAADYRRAFGSNPEALVALALSADSDDTDVVMQGQVSNLGLQ</sequence>
<dbReference type="EMBL" id="OMOI01000001">
    <property type="protein sequence ID" value="SPF77353.1"/>
    <property type="molecule type" value="Genomic_DNA"/>
</dbReference>
<dbReference type="Proteomes" id="UP000244911">
    <property type="component" value="Unassembled WGS sequence"/>
</dbReference>
<feature type="signal peptide" evidence="1">
    <location>
        <begin position="1"/>
        <end position="19"/>
    </location>
</feature>
<gene>
    <name evidence="2" type="ORF">ALP8811_02380</name>
</gene>
<dbReference type="InterPro" id="IPR021409">
    <property type="entry name" value="DUF3047"/>
</dbReference>
<keyword evidence="1" id="KW-0732">Signal</keyword>